<dbReference type="InterPro" id="IPR033471">
    <property type="entry name" value="DIRP"/>
</dbReference>
<protein>
    <submittedName>
        <fullName evidence="3">Uncharacterized protein</fullName>
    </submittedName>
</protein>
<keyword evidence="2" id="KW-1133">Transmembrane helix</keyword>
<dbReference type="Pfam" id="PF19438">
    <property type="entry name" value="LIN9_C"/>
    <property type="match status" value="2"/>
</dbReference>
<dbReference type="SMART" id="SM00194">
    <property type="entry name" value="PTPc"/>
    <property type="match status" value="1"/>
</dbReference>
<dbReference type="SUPFAM" id="SSF52799">
    <property type="entry name" value="(Phosphotyrosine protein) phosphatases II"/>
    <property type="match status" value="1"/>
</dbReference>
<dbReference type="InterPro" id="IPR000387">
    <property type="entry name" value="Tyr_Pase_dom"/>
</dbReference>
<dbReference type="PANTHER" id="PTHR19134:SF553">
    <property type="entry name" value="TYROSINE-PROTEIN PHOSPHATASE 10D-RELATED"/>
    <property type="match status" value="1"/>
</dbReference>
<feature type="compositionally biased region" description="Basic residues" evidence="1">
    <location>
        <begin position="147"/>
        <end position="162"/>
    </location>
</feature>
<name>A0A7R8W599_9CRUS</name>
<dbReference type="Gene3D" id="3.90.190.10">
    <property type="entry name" value="Protein tyrosine phosphatase superfamily"/>
    <property type="match status" value="2"/>
</dbReference>
<dbReference type="InterPro" id="IPR045831">
    <property type="entry name" value="LIN9_C"/>
</dbReference>
<dbReference type="AlphaFoldDB" id="A0A7R8W599"/>
<dbReference type="InterPro" id="IPR050348">
    <property type="entry name" value="Protein-Tyr_Phosphatase"/>
</dbReference>
<evidence type="ECO:0000313" key="3">
    <source>
        <dbReference type="EMBL" id="CAD7225150.1"/>
    </source>
</evidence>
<sequence length="1056" mass="120131">MSLHDGIKDKEDGCKAITKIKEENLNMDPIVELEDISSRLEQSPSRVALNRRGVPARIRKKNRLIFGDDEMIEESNSPATPSKKSSGFKKTLASPRRATASSVTSRNVIRMINPNFFKITPNKKRQQQEDRDRQSAQNSSASTFRSQARRSLVKRHPVKRPKLTPAQREVKTRTDQLYFQLRNFVKLPNAHRWAYFEWFYSHIDRPLLYCENDFERCLRECFPQLQTRMLSRAEWRIIRRLLGKPRRCSDFDRSDLGNKTVPDYEVMVDQPLEWIPLSVYIARIRPRLNFPLLNSPSALVTALPFVTSSGLEMLSHSGDPLLSHARGGGIVEHTHLLQETIGLFSTKFLLNIIRLEKILRTKRRQVHQLAKYNAEAEHRRSQLGLSGGAEVNALQKELPFSFQSKYANLVLELEKVNMDLNQYLTEVQSFCKEMAPSYTPNSHFNQLKSFSFNEARGMVQAYSSLRRAPSSSVPKEGANKRDESGGEGAETSGVNSGGLVTGEKNQNLIIGLVSLMLQVKSLAYSDSNSYEVRCLSDTCQEIKSQIDPKNTEQFENEVEIRIRHIQSGLTNLRVKYEHPPTTTPPLPLVELVAICKDQEEEIDLSWKTLADPEIDRFTLQVTEDAYKDSNLYYRPSWFARIVPWSIPLGKKLQPTTFETVNAGNCTFNKSVTTFTYRPMLHPTQSSTTVHYHFRLTAAFVDQSEDAADEKSCSLHYHVDEPLLSTLAIIGIACGAVVAVAVLAAVVVIRNKKEHARKLPLARQVSSSSLKKSTGSQKRQQRSTRILEKNLLEECKRILADEAKYAHEELERIKDASPLLEDIGNMPDAWRDRNRFSNIRPFSKNRVILHPFSMKDEQTPVDWNDYINASYIPGEHDDCEYIATQGPKASTATDFWYMIWQEKPSVIVMLSRLVEGGKRSDLDPGVKEPTHYVTLLIFLTWPDFGTPATPIPLLRFLQIVRSCVPITAKPAPLVVHCSAGVGRTGTFIALDRLCYQLQKKRAVDVYKTVLELRQSRVHMVKTKEQYAFLYRCLAFMAEDPGSRVVGGMSVVLDSCEF</sequence>
<dbReference type="InterPro" id="IPR000242">
    <property type="entry name" value="PTP_cat"/>
</dbReference>
<evidence type="ECO:0000256" key="2">
    <source>
        <dbReference type="SAM" id="Phobius"/>
    </source>
</evidence>
<feature type="region of interest" description="Disordered" evidence="1">
    <location>
        <begin position="72"/>
        <end position="169"/>
    </location>
</feature>
<dbReference type="SMART" id="SM00404">
    <property type="entry name" value="PTPc_motif"/>
    <property type="match status" value="1"/>
</dbReference>
<dbReference type="PRINTS" id="PR00700">
    <property type="entry name" value="PRTYPHPHTASE"/>
</dbReference>
<dbReference type="InterPro" id="IPR003595">
    <property type="entry name" value="Tyr_Pase_cat"/>
</dbReference>
<feature type="compositionally biased region" description="Polar residues" evidence="1">
    <location>
        <begin position="135"/>
        <end position="146"/>
    </location>
</feature>
<evidence type="ECO:0000256" key="1">
    <source>
        <dbReference type="SAM" id="MobiDB-lite"/>
    </source>
</evidence>
<feature type="compositionally biased region" description="Polar residues" evidence="1">
    <location>
        <begin position="74"/>
        <end position="85"/>
    </location>
</feature>
<dbReference type="PROSITE" id="PS00383">
    <property type="entry name" value="TYR_PHOSPHATASE_1"/>
    <property type="match status" value="1"/>
</dbReference>
<keyword evidence="2" id="KW-0472">Membrane</keyword>
<keyword evidence="2" id="KW-0812">Transmembrane</keyword>
<dbReference type="Pfam" id="PF06584">
    <property type="entry name" value="DIRP"/>
    <property type="match status" value="1"/>
</dbReference>
<reference evidence="3" key="1">
    <citation type="submission" date="2020-11" db="EMBL/GenBank/DDBJ databases">
        <authorList>
            <person name="Tran Van P."/>
        </authorList>
    </citation>
    <scope>NUCLEOTIDE SEQUENCE</scope>
</reference>
<accession>A0A7R8W599</accession>
<dbReference type="PROSITE" id="PS50055">
    <property type="entry name" value="TYR_PHOSPHATASE_PTP"/>
    <property type="match status" value="1"/>
</dbReference>
<dbReference type="Pfam" id="PF00102">
    <property type="entry name" value="Y_phosphatase"/>
    <property type="match status" value="2"/>
</dbReference>
<dbReference type="InterPro" id="IPR029021">
    <property type="entry name" value="Prot-tyrosine_phosphatase-like"/>
</dbReference>
<dbReference type="InterPro" id="IPR016130">
    <property type="entry name" value="Tyr_Pase_AS"/>
</dbReference>
<dbReference type="GO" id="GO:0004725">
    <property type="term" value="F:protein tyrosine phosphatase activity"/>
    <property type="evidence" value="ECO:0007669"/>
    <property type="project" value="InterPro"/>
</dbReference>
<feature type="transmembrane region" description="Helical" evidence="2">
    <location>
        <begin position="722"/>
        <end position="748"/>
    </location>
</feature>
<gene>
    <name evidence="3" type="ORF">CTOB1V02_LOCUS3096</name>
</gene>
<dbReference type="CDD" id="cd00047">
    <property type="entry name" value="PTPc"/>
    <property type="match status" value="1"/>
</dbReference>
<feature type="region of interest" description="Disordered" evidence="1">
    <location>
        <begin position="464"/>
        <end position="498"/>
    </location>
</feature>
<dbReference type="PROSITE" id="PS50056">
    <property type="entry name" value="TYR_PHOSPHATASE_2"/>
    <property type="match status" value="1"/>
</dbReference>
<dbReference type="GO" id="GO:0048666">
    <property type="term" value="P:neuron development"/>
    <property type="evidence" value="ECO:0007669"/>
    <property type="project" value="UniProtKB-ARBA"/>
</dbReference>
<dbReference type="SMART" id="SM01135">
    <property type="entry name" value="DIRP"/>
    <property type="match status" value="1"/>
</dbReference>
<proteinExistence type="predicted"/>
<organism evidence="3">
    <name type="scientific">Cyprideis torosa</name>
    <dbReference type="NCBI Taxonomy" id="163714"/>
    <lineage>
        <taxon>Eukaryota</taxon>
        <taxon>Metazoa</taxon>
        <taxon>Ecdysozoa</taxon>
        <taxon>Arthropoda</taxon>
        <taxon>Crustacea</taxon>
        <taxon>Oligostraca</taxon>
        <taxon>Ostracoda</taxon>
        <taxon>Podocopa</taxon>
        <taxon>Podocopida</taxon>
        <taxon>Cytherocopina</taxon>
        <taxon>Cytheroidea</taxon>
        <taxon>Cytherideidae</taxon>
        <taxon>Cyprideis</taxon>
    </lineage>
</organism>
<dbReference type="PANTHER" id="PTHR19134">
    <property type="entry name" value="RECEPTOR-TYPE TYROSINE-PROTEIN PHOSPHATASE"/>
    <property type="match status" value="1"/>
</dbReference>
<dbReference type="EMBL" id="OB660513">
    <property type="protein sequence ID" value="CAD7225150.1"/>
    <property type="molecule type" value="Genomic_DNA"/>
</dbReference>
<dbReference type="OrthoDB" id="2339771at2759"/>